<reference evidence="2" key="1">
    <citation type="submission" date="2023-06" db="EMBL/GenBank/DDBJ databases">
        <title>Two novel species of Acinetobacter isolated from motorbike repairing workshop in Vietnam.</title>
        <authorList>
            <person name="Le N.T.T."/>
        </authorList>
    </citation>
    <scope>NUCLEOTIDE SEQUENCE</scope>
    <source>
        <strain evidence="2">VNH17</strain>
    </source>
</reference>
<name>A0ABT7WN93_9GAMM</name>
<keyword evidence="3" id="KW-1185">Reference proteome</keyword>
<feature type="region of interest" description="Disordered" evidence="1">
    <location>
        <begin position="334"/>
        <end position="376"/>
    </location>
</feature>
<evidence type="ECO:0000313" key="3">
    <source>
        <dbReference type="Proteomes" id="UP001168524"/>
    </source>
</evidence>
<accession>A0ABT7WN93</accession>
<dbReference type="RefSeq" id="WP_267980376.1">
    <property type="nucleotide sequence ID" value="NZ_JAPQKF010000002.1"/>
</dbReference>
<dbReference type="EMBL" id="JAUDZE010000002">
    <property type="protein sequence ID" value="MDN0014152.1"/>
    <property type="molecule type" value="Genomic_DNA"/>
</dbReference>
<proteinExistence type="predicted"/>
<comment type="caution">
    <text evidence="2">The sequence shown here is derived from an EMBL/GenBank/DDBJ whole genome shotgun (WGS) entry which is preliminary data.</text>
</comment>
<evidence type="ECO:0000313" key="2">
    <source>
        <dbReference type="EMBL" id="MDN0014152.1"/>
    </source>
</evidence>
<dbReference type="PROSITE" id="PS51257">
    <property type="entry name" value="PROKAR_LIPOPROTEIN"/>
    <property type="match status" value="1"/>
</dbReference>
<protein>
    <submittedName>
        <fullName evidence="2">Uncharacterized protein</fullName>
    </submittedName>
</protein>
<evidence type="ECO:0000256" key="1">
    <source>
        <dbReference type="SAM" id="MobiDB-lite"/>
    </source>
</evidence>
<gene>
    <name evidence="2" type="ORF">QTA56_07865</name>
</gene>
<sequence length="376" mass="42538">MRDLHPLFVCVLGSFLLMGCGNRNASTEVLRPDENAALSQRLEPSHRPVLVEANALKPFLNPQQLPETDVSGFREYIHGQTGSRAAVLQFRQKLQLKPNQVLLLGDEQSYQKNILLEFPKNDLFASANDLVVNHARMMKTPVAGEVRGEFETTEQYQRRSQAERDKLAKVTANINVDLGRLEDALNYLAVPIPVNVLNPSGDDSAQYDADRQVMHIQTSSTSSTGYYSSVVSTLNLDFSASPRDAKVILGNLRDERDKRNYLGFILGMQQGQLVLDQVILYQHNHNDDRYLRLATINPSELYLSTRPLNEDESNRELHSRQQYPLKQKLPFQFGLRHYRNPEQQQPEPELESRPPTEEELTQLSLEAASGDTEGGL</sequence>
<organism evidence="2 3">
    <name type="scientific">Acinetobacter thutiue</name>
    <dbReference type="NCBI Taxonomy" id="2998078"/>
    <lineage>
        <taxon>Bacteria</taxon>
        <taxon>Pseudomonadati</taxon>
        <taxon>Pseudomonadota</taxon>
        <taxon>Gammaproteobacteria</taxon>
        <taxon>Moraxellales</taxon>
        <taxon>Moraxellaceae</taxon>
        <taxon>Acinetobacter</taxon>
    </lineage>
</organism>
<dbReference type="Proteomes" id="UP001168524">
    <property type="component" value="Unassembled WGS sequence"/>
</dbReference>